<dbReference type="SMART" id="SM00382">
    <property type="entry name" value="AAA"/>
    <property type="match status" value="1"/>
</dbReference>
<keyword evidence="2" id="KW-0547">Nucleotide-binding</keyword>
<gene>
    <name evidence="5" type="ORF">COV91_03485</name>
</gene>
<name>A0A2H0KDT6_9BACT</name>
<dbReference type="GO" id="GO:0005524">
    <property type="term" value="F:ATP binding"/>
    <property type="evidence" value="ECO:0007669"/>
    <property type="project" value="UniProtKB-KW"/>
</dbReference>
<evidence type="ECO:0000313" key="6">
    <source>
        <dbReference type="Proteomes" id="UP000229342"/>
    </source>
</evidence>
<evidence type="ECO:0000313" key="5">
    <source>
        <dbReference type="EMBL" id="PIQ68564.1"/>
    </source>
</evidence>
<feature type="domain" description="Bacterial type II secretion system protein E" evidence="4">
    <location>
        <begin position="365"/>
        <end position="379"/>
    </location>
</feature>
<dbReference type="Gene3D" id="3.30.450.90">
    <property type="match status" value="1"/>
</dbReference>
<dbReference type="PANTHER" id="PTHR30258">
    <property type="entry name" value="TYPE II SECRETION SYSTEM PROTEIN GSPE-RELATED"/>
    <property type="match status" value="1"/>
</dbReference>
<comment type="caution">
    <text evidence="5">The sequence shown here is derived from an EMBL/GenBank/DDBJ whole genome shotgun (WGS) entry which is preliminary data.</text>
</comment>
<dbReference type="Proteomes" id="UP000229342">
    <property type="component" value="Unassembled WGS sequence"/>
</dbReference>
<dbReference type="InterPro" id="IPR001482">
    <property type="entry name" value="T2SS/T4SS_dom"/>
</dbReference>
<proteinExistence type="inferred from homology"/>
<dbReference type="Pfam" id="PF00437">
    <property type="entry name" value="T2SSE"/>
    <property type="match status" value="1"/>
</dbReference>
<keyword evidence="3" id="KW-0067">ATP-binding</keyword>
<dbReference type="SUPFAM" id="SSF160246">
    <property type="entry name" value="EspE N-terminal domain-like"/>
    <property type="match status" value="1"/>
</dbReference>
<dbReference type="AlphaFoldDB" id="A0A2H0KDT6"/>
<evidence type="ECO:0000256" key="3">
    <source>
        <dbReference type="ARBA" id="ARBA00022840"/>
    </source>
</evidence>
<evidence type="ECO:0000256" key="2">
    <source>
        <dbReference type="ARBA" id="ARBA00022741"/>
    </source>
</evidence>
<dbReference type="GO" id="GO:0005886">
    <property type="term" value="C:plasma membrane"/>
    <property type="evidence" value="ECO:0007669"/>
    <property type="project" value="TreeGrafter"/>
</dbReference>
<dbReference type="InterPro" id="IPR027417">
    <property type="entry name" value="P-loop_NTPase"/>
</dbReference>
<evidence type="ECO:0000259" key="4">
    <source>
        <dbReference type="PROSITE" id="PS00662"/>
    </source>
</evidence>
<dbReference type="SUPFAM" id="SSF52540">
    <property type="entry name" value="P-loop containing nucleoside triphosphate hydrolases"/>
    <property type="match status" value="1"/>
</dbReference>
<comment type="similarity">
    <text evidence="1">Belongs to the GSP E family.</text>
</comment>
<dbReference type="InterPro" id="IPR037257">
    <property type="entry name" value="T2SS_E_N_sf"/>
</dbReference>
<protein>
    <recommendedName>
        <fullName evidence="4">Bacterial type II secretion system protein E domain-containing protein</fullName>
    </recommendedName>
</protein>
<dbReference type="PROSITE" id="PS00662">
    <property type="entry name" value="T2SP_E"/>
    <property type="match status" value="1"/>
</dbReference>
<accession>A0A2H0KDT6</accession>
<dbReference type="PANTHER" id="PTHR30258:SF2">
    <property type="entry name" value="COMG OPERON PROTEIN 1"/>
    <property type="match status" value="1"/>
</dbReference>
<dbReference type="CDD" id="cd01129">
    <property type="entry name" value="PulE-GspE-like"/>
    <property type="match status" value="1"/>
</dbReference>
<dbReference type="GO" id="GO:0016887">
    <property type="term" value="F:ATP hydrolysis activity"/>
    <property type="evidence" value="ECO:0007669"/>
    <property type="project" value="TreeGrafter"/>
</dbReference>
<reference evidence="5 6" key="1">
    <citation type="submission" date="2017-09" db="EMBL/GenBank/DDBJ databases">
        <title>Depth-based differentiation of microbial function through sediment-hosted aquifers and enrichment of novel symbionts in the deep terrestrial subsurface.</title>
        <authorList>
            <person name="Probst A.J."/>
            <person name="Ladd B."/>
            <person name="Jarett J.K."/>
            <person name="Geller-Mcgrath D.E."/>
            <person name="Sieber C.M."/>
            <person name="Emerson J.B."/>
            <person name="Anantharaman K."/>
            <person name="Thomas B.C."/>
            <person name="Malmstrom R."/>
            <person name="Stieglmeier M."/>
            <person name="Klingl A."/>
            <person name="Woyke T."/>
            <person name="Ryan C.M."/>
            <person name="Banfield J.F."/>
        </authorList>
    </citation>
    <scope>NUCLEOTIDE SEQUENCE [LARGE SCALE GENOMIC DNA]</scope>
    <source>
        <strain evidence="5">CG11_big_fil_rev_8_21_14_0_20_46_11</strain>
    </source>
</reference>
<organism evidence="5 6">
    <name type="scientific">Candidatus Taylorbacteria bacterium CG11_big_fil_rev_8_21_14_0_20_46_11</name>
    <dbReference type="NCBI Taxonomy" id="1975025"/>
    <lineage>
        <taxon>Bacteria</taxon>
        <taxon>Candidatus Tayloriibacteriota</taxon>
    </lineage>
</organism>
<dbReference type="Gene3D" id="3.40.50.300">
    <property type="entry name" value="P-loop containing nucleotide triphosphate hydrolases"/>
    <property type="match status" value="1"/>
</dbReference>
<dbReference type="EMBL" id="PCVG01000044">
    <property type="protein sequence ID" value="PIQ68564.1"/>
    <property type="molecule type" value="Genomic_DNA"/>
</dbReference>
<sequence length="536" mass="59856">MKFGQFLIQEKYVNREAVSDALMVQKRLKRQKLGRLLVELEYLKRDSLNLALTRYLNSKITKTALELQSILAKTYPSPTTMALAKRYKAIVFKEDHKSVEFLKVDLVDDELLLETEGRTGKEAYCHIVSKETFEYLNQSAGIVGGGLSKIVITSSLSDDDKLSANSPYAKLFKEALCKAKKQSTSDIHIEPNDSGVTIRFRLHGVLHIHKTLAKEHRDGVISTIKSIVNMDLAIVGRPQDSRASFKTLKVDVRASSLPKLYGEKLVLRLLDQERNFSLDTSGLTQDALQALRRASKRKDGLVLISGPTGSGKTTTLYSLLSELPRERLNISTLENPVEYELPGINQINIKEDGILTFESSLRALMRQDPDVILVGEIRDHETAGLAFKAASTGHLVFSTVHANGAKEVVERLLNLGIDRFTIKSNLRLSAAQRLIPLLCSHCSLPLSEENIKEIRDYFEKSDLTSLKKINIKGCVNCQGGIQGRTSILEYMDADEIKCFLDNTKDSEELPFHSLKSAVFDLATVGRIDAFEVLSFI</sequence>
<evidence type="ECO:0000256" key="1">
    <source>
        <dbReference type="ARBA" id="ARBA00006611"/>
    </source>
</evidence>
<dbReference type="InterPro" id="IPR003593">
    <property type="entry name" value="AAA+_ATPase"/>
</dbReference>